<evidence type="ECO:0000256" key="3">
    <source>
        <dbReference type="ARBA" id="ARBA00022801"/>
    </source>
</evidence>
<accession>A0ABS1LSS0</accession>
<keyword evidence="8" id="KW-1185">Reference proteome</keyword>
<dbReference type="InterPro" id="IPR002716">
    <property type="entry name" value="PIN_dom"/>
</dbReference>
<keyword evidence="2" id="KW-0479">Metal-binding</keyword>
<dbReference type="Pfam" id="PF13470">
    <property type="entry name" value="PIN_3"/>
    <property type="match status" value="1"/>
</dbReference>
<dbReference type="InterPro" id="IPR002850">
    <property type="entry name" value="PIN_toxin-like"/>
</dbReference>
<dbReference type="PANTHER" id="PTHR34610:SF4">
    <property type="entry name" value="SLL8027 PROTEIN"/>
    <property type="match status" value="1"/>
</dbReference>
<dbReference type="InterPro" id="IPR058652">
    <property type="entry name" value="VapC50_C"/>
</dbReference>
<dbReference type="InterPro" id="IPR029060">
    <property type="entry name" value="PIN-like_dom_sf"/>
</dbReference>
<dbReference type="PANTHER" id="PTHR34610">
    <property type="entry name" value="SSL7007 PROTEIN"/>
    <property type="match status" value="1"/>
</dbReference>
<evidence type="ECO:0000259" key="5">
    <source>
        <dbReference type="Pfam" id="PF13470"/>
    </source>
</evidence>
<sequence>MIRVVLADANILFSRVLRDYIVYSTAEGLIDLHWSEQILDELDRNLVEQRGFTHEQTTRLRDGLTGFLPQASVQPAPQHFEHLAAASMPDPDDRHVLAAAIAAHADVLCTANIKDFPDDAAHQAGITVMHPDELLSGLVHEAPAAMLAVHTRITHTRKNFTSPDLLDRLVKADAPTTAAALRGYLP</sequence>
<keyword evidence="4" id="KW-0460">Magnesium</keyword>
<keyword evidence="1" id="KW-0540">Nuclease</keyword>
<comment type="caution">
    <text evidence="7">The sequence shown here is derived from an EMBL/GenBank/DDBJ whole genome shotgun (WGS) entry which is preliminary data.</text>
</comment>
<dbReference type="SUPFAM" id="SSF88723">
    <property type="entry name" value="PIN domain-like"/>
    <property type="match status" value="1"/>
</dbReference>
<evidence type="ECO:0000256" key="4">
    <source>
        <dbReference type="ARBA" id="ARBA00022842"/>
    </source>
</evidence>
<proteinExistence type="predicted"/>
<evidence type="ECO:0000313" key="8">
    <source>
        <dbReference type="Proteomes" id="UP000675409"/>
    </source>
</evidence>
<evidence type="ECO:0000259" key="6">
    <source>
        <dbReference type="Pfam" id="PF26343"/>
    </source>
</evidence>
<reference evidence="7 8" key="1">
    <citation type="journal article" date="2021" name="Arch. Microbiol.">
        <title>Myceligenerans indicum sp. nov., an actinobacterium isolated from mangrove sediment of Sundarbans, India.</title>
        <authorList>
            <person name="Asha K."/>
            <person name="Bhadury P."/>
        </authorList>
    </citation>
    <scope>NUCLEOTIDE SEQUENCE [LARGE SCALE GENOMIC DNA]</scope>
    <source>
        <strain evidence="7 8">I2</strain>
    </source>
</reference>
<dbReference type="RefSeq" id="WP_201851405.1">
    <property type="nucleotide sequence ID" value="NZ_JABBYC010000095.1"/>
</dbReference>
<dbReference type="Pfam" id="PF26343">
    <property type="entry name" value="VapC50_C"/>
    <property type="match status" value="1"/>
</dbReference>
<evidence type="ECO:0000313" key="7">
    <source>
        <dbReference type="EMBL" id="MBL0888858.1"/>
    </source>
</evidence>
<evidence type="ECO:0000256" key="2">
    <source>
        <dbReference type="ARBA" id="ARBA00022723"/>
    </source>
</evidence>
<keyword evidence="3" id="KW-0378">Hydrolase</keyword>
<feature type="domain" description="PIN" evidence="5">
    <location>
        <begin position="5"/>
        <end position="114"/>
    </location>
</feature>
<evidence type="ECO:0000256" key="1">
    <source>
        <dbReference type="ARBA" id="ARBA00022722"/>
    </source>
</evidence>
<name>A0ABS1LSS0_9MICO</name>
<dbReference type="Proteomes" id="UP000675409">
    <property type="component" value="Unassembled WGS sequence"/>
</dbReference>
<organism evidence="7 8">
    <name type="scientific">Myceligenerans indicum</name>
    <dbReference type="NCBI Taxonomy" id="2593663"/>
    <lineage>
        <taxon>Bacteria</taxon>
        <taxon>Bacillati</taxon>
        <taxon>Actinomycetota</taxon>
        <taxon>Actinomycetes</taxon>
        <taxon>Micrococcales</taxon>
        <taxon>Promicromonosporaceae</taxon>
        <taxon>Myceligenerans</taxon>
    </lineage>
</organism>
<feature type="domain" description="VapC50 C-terminal" evidence="6">
    <location>
        <begin position="131"/>
        <end position="182"/>
    </location>
</feature>
<dbReference type="EMBL" id="JABBYC010000095">
    <property type="protein sequence ID" value="MBL0888858.1"/>
    <property type="molecule type" value="Genomic_DNA"/>
</dbReference>
<protein>
    <submittedName>
        <fullName evidence="7">PIN domain-containing protein</fullName>
    </submittedName>
</protein>
<gene>
    <name evidence="7" type="ORF">HGK34_21710</name>
</gene>